<protein>
    <submittedName>
        <fullName evidence="2">Uncharacterized protein</fullName>
    </submittedName>
</protein>
<evidence type="ECO:0000313" key="2">
    <source>
        <dbReference type="EMBL" id="TCC93947.1"/>
    </source>
</evidence>
<keyword evidence="3" id="KW-1185">Reference proteome</keyword>
<gene>
    <name evidence="2" type="ORF">EZ428_04015</name>
</gene>
<reference evidence="2 3" key="1">
    <citation type="submission" date="2019-02" db="EMBL/GenBank/DDBJ databases">
        <title>Pedobacter sp. RP-1-13 sp. nov., isolated from Arctic soil.</title>
        <authorList>
            <person name="Dahal R.H."/>
        </authorList>
    </citation>
    <scope>NUCLEOTIDE SEQUENCE [LARGE SCALE GENOMIC DNA]</scope>
    <source>
        <strain evidence="2 3">RP-1-13</strain>
    </source>
</reference>
<feature type="transmembrane region" description="Helical" evidence="1">
    <location>
        <begin position="72"/>
        <end position="92"/>
    </location>
</feature>
<feature type="transmembrane region" description="Helical" evidence="1">
    <location>
        <begin position="107"/>
        <end position="128"/>
    </location>
</feature>
<dbReference type="Proteomes" id="UP000292884">
    <property type="component" value="Unassembled WGS sequence"/>
</dbReference>
<sequence length="129" mass="15199">MPEKTFDEEPRLYNKLTIVIFSILLSTFFGGIIYSQNLIETGQKKHVTSVLLFCIVWNVIAFKLAHKYTDNFLLTFVLPNFIGSLLLIKPFWEHHFKDFNSFKSRNVWMPLIVVLIISVVLFVLKFYYS</sequence>
<dbReference type="AlphaFoldDB" id="A0A4R0N3L0"/>
<proteinExistence type="predicted"/>
<dbReference type="RefSeq" id="WP_131551813.1">
    <property type="nucleotide sequence ID" value="NZ_SJSK01000001.1"/>
</dbReference>
<keyword evidence="1" id="KW-1133">Transmembrane helix</keyword>
<evidence type="ECO:0000256" key="1">
    <source>
        <dbReference type="SAM" id="Phobius"/>
    </source>
</evidence>
<organism evidence="2 3">
    <name type="scientific">Pedobacter frigiditerrae</name>
    <dbReference type="NCBI Taxonomy" id="2530452"/>
    <lineage>
        <taxon>Bacteria</taxon>
        <taxon>Pseudomonadati</taxon>
        <taxon>Bacteroidota</taxon>
        <taxon>Sphingobacteriia</taxon>
        <taxon>Sphingobacteriales</taxon>
        <taxon>Sphingobacteriaceae</taxon>
        <taxon>Pedobacter</taxon>
    </lineage>
</organism>
<name>A0A4R0N3L0_9SPHI</name>
<feature type="transmembrane region" description="Helical" evidence="1">
    <location>
        <begin position="46"/>
        <end position="65"/>
    </location>
</feature>
<keyword evidence="1" id="KW-0812">Transmembrane</keyword>
<feature type="transmembrane region" description="Helical" evidence="1">
    <location>
        <begin position="12"/>
        <end position="34"/>
    </location>
</feature>
<comment type="caution">
    <text evidence="2">The sequence shown here is derived from an EMBL/GenBank/DDBJ whole genome shotgun (WGS) entry which is preliminary data.</text>
</comment>
<evidence type="ECO:0000313" key="3">
    <source>
        <dbReference type="Proteomes" id="UP000292884"/>
    </source>
</evidence>
<keyword evidence="1" id="KW-0472">Membrane</keyword>
<dbReference type="EMBL" id="SJSK01000001">
    <property type="protein sequence ID" value="TCC93947.1"/>
    <property type="molecule type" value="Genomic_DNA"/>
</dbReference>
<accession>A0A4R0N3L0</accession>
<dbReference type="OrthoDB" id="798674at2"/>